<evidence type="ECO:0000256" key="2">
    <source>
        <dbReference type="ARBA" id="ARBA00005992"/>
    </source>
</evidence>
<dbReference type="UniPathway" id="UPA00219"/>
<keyword evidence="6 7" id="KW-0961">Cell wall biogenesis/degradation</keyword>
<evidence type="ECO:0000259" key="9">
    <source>
        <dbReference type="PROSITE" id="PS52029"/>
    </source>
</evidence>
<feature type="active site" description="Nucleophile" evidence="7">
    <location>
        <position position="405"/>
    </location>
</feature>
<dbReference type="Pfam" id="PF03734">
    <property type="entry name" value="YkuD"/>
    <property type="match status" value="1"/>
</dbReference>
<dbReference type="Gene3D" id="2.40.440.10">
    <property type="entry name" value="L,D-transpeptidase catalytic domain-like"/>
    <property type="match status" value="1"/>
</dbReference>
<evidence type="ECO:0000256" key="7">
    <source>
        <dbReference type="PROSITE-ProRule" id="PRU01373"/>
    </source>
</evidence>
<dbReference type="EMBL" id="SEWE01000004">
    <property type="protein sequence ID" value="RYU83330.1"/>
    <property type="molecule type" value="Genomic_DNA"/>
</dbReference>
<evidence type="ECO:0000313" key="11">
    <source>
        <dbReference type="Proteomes" id="UP000294155"/>
    </source>
</evidence>
<evidence type="ECO:0000256" key="8">
    <source>
        <dbReference type="SAM" id="SignalP"/>
    </source>
</evidence>
<evidence type="ECO:0000256" key="5">
    <source>
        <dbReference type="ARBA" id="ARBA00022984"/>
    </source>
</evidence>
<comment type="similarity">
    <text evidence="2">Belongs to the YkuD family.</text>
</comment>
<dbReference type="PANTHER" id="PTHR41533">
    <property type="entry name" value="L,D-TRANSPEPTIDASE HI_1667-RELATED"/>
    <property type="match status" value="1"/>
</dbReference>
<dbReference type="SUPFAM" id="SSF141523">
    <property type="entry name" value="L,D-transpeptidase catalytic domain-like"/>
    <property type="match status" value="1"/>
</dbReference>
<name>A0A4Q5LH46_9BACT</name>
<dbReference type="AlphaFoldDB" id="A0A4Q5LH46"/>
<feature type="signal peptide" evidence="8">
    <location>
        <begin position="1"/>
        <end position="26"/>
    </location>
</feature>
<keyword evidence="5 7" id="KW-0573">Peptidoglycan synthesis</keyword>
<dbReference type="Pfam" id="PF20142">
    <property type="entry name" value="Scaffold"/>
    <property type="match status" value="1"/>
</dbReference>
<dbReference type="GO" id="GO:0004180">
    <property type="term" value="F:carboxypeptidase activity"/>
    <property type="evidence" value="ECO:0007669"/>
    <property type="project" value="UniProtKB-ARBA"/>
</dbReference>
<dbReference type="RefSeq" id="WP_129919710.1">
    <property type="nucleotide sequence ID" value="NZ_SEWE01000004.1"/>
</dbReference>
<proteinExistence type="inferred from homology"/>
<dbReference type="GO" id="GO:0016740">
    <property type="term" value="F:transferase activity"/>
    <property type="evidence" value="ECO:0007669"/>
    <property type="project" value="UniProtKB-KW"/>
</dbReference>
<dbReference type="PANTHER" id="PTHR41533:SF2">
    <property type="entry name" value="BLR7131 PROTEIN"/>
    <property type="match status" value="1"/>
</dbReference>
<feature type="domain" description="L,D-TPase catalytic" evidence="9">
    <location>
        <begin position="253"/>
        <end position="429"/>
    </location>
</feature>
<sequence>MVWLRNCVRAASLLAACICCAGPATAAPLPLSAAAGTEAALTLQNLLDTLPAGSAATYQRLGLQAGPSVGHFYARNAYRPVWTQESGWNAQATEALRWLSEATRYGLRPQDYDYLLLRTLPDSLGPAPHSRAAGPLRAGFELRLTDALLRYAAHLEFGRLQPGSLAPAANEAARLAAADRLRHALNQGSLASFITGSQPAGRAYAQLLDAWQAAQDAACPEDSARLLTGEQALFRQVAINLERLRWEAAPDSEYAVVNIPAFELQLVRRGRVVQTHRVVVGKPEMPTPTLDSRIIVFVTSPEWRVPYSIAVNEMLPELQRDPGFLSDNNYELRNAATGRLVNPWRVRWQRVTPETFRYTIRQPAGRTNALGKVVFYFPNTHTVFLHDTPARAVFSRPDRALSHGCVRVEKPLALAAYLLRREGTEATLQPALTGPDRHTKRRFDLQQGLPVHLRYYTCAGDNGRLRTYADIYGKDQALLEAFFARP</sequence>
<dbReference type="InterPro" id="IPR045380">
    <property type="entry name" value="LD_TPept_scaffold_dom"/>
</dbReference>
<evidence type="ECO:0000256" key="3">
    <source>
        <dbReference type="ARBA" id="ARBA00022679"/>
    </source>
</evidence>
<comment type="pathway">
    <text evidence="1 7">Cell wall biogenesis; peptidoglycan biosynthesis.</text>
</comment>
<dbReference type="CDD" id="cd16913">
    <property type="entry name" value="YkuD_like"/>
    <property type="match status" value="1"/>
</dbReference>
<dbReference type="GO" id="GO:0008360">
    <property type="term" value="P:regulation of cell shape"/>
    <property type="evidence" value="ECO:0007669"/>
    <property type="project" value="UniProtKB-UniRule"/>
</dbReference>
<reference evidence="10 11" key="1">
    <citation type="submission" date="2019-02" db="EMBL/GenBank/DDBJ databases">
        <title>Bacterial novel species isolated from soil.</title>
        <authorList>
            <person name="Jung H.-Y."/>
        </authorList>
    </citation>
    <scope>NUCLEOTIDE SEQUENCE [LARGE SCALE GENOMIC DNA]</scope>
    <source>
        <strain evidence="10 11">1-3-3-3</strain>
    </source>
</reference>
<comment type="caution">
    <text evidence="10">The sequence shown here is derived from an EMBL/GenBank/DDBJ whole genome shotgun (WGS) entry which is preliminary data.</text>
</comment>
<organism evidence="10 11">
    <name type="scientific">Hymenobacter persicinus</name>
    <dbReference type="NCBI Taxonomy" id="2025506"/>
    <lineage>
        <taxon>Bacteria</taxon>
        <taxon>Pseudomonadati</taxon>
        <taxon>Bacteroidota</taxon>
        <taxon>Cytophagia</taxon>
        <taxon>Cytophagales</taxon>
        <taxon>Hymenobacteraceae</taxon>
        <taxon>Hymenobacter</taxon>
    </lineage>
</organism>
<gene>
    <name evidence="10" type="ORF">EWM57_03320</name>
</gene>
<keyword evidence="3" id="KW-0808">Transferase</keyword>
<evidence type="ECO:0000256" key="4">
    <source>
        <dbReference type="ARBA" id="ARBA00022960"/>
    </source>
</evidence>
<dbReference type="GO" id="GO:0071555">
    <property type="term" value="P:cell wall organization"/>
    <property type="evidence" value="ECO:0007669"/>
    <property type="project" value="UniProtKB-UniRule"/>
</dbReference>
<evidence type="ECO:0000313" key="10">
    <source>
        <dbReference type="EMBL" id="RYU83330.1"/>
    </source>
</evidence>
<evidence type="ECO:0000256" key="6">
    <source>
        <dbReference type="ARBA" id="ARBA00023316"/>
    </source>
</evidence>
<dbReference type="Proteomes" id="UP000294155">
    <property type="component" value="Unassembled WGS sequence"/>
</dbReference>
<feature type="active site" description="Proton donor/acceptor" evidence="7">
    <location>
        <position position="386"/>
    </location>
</feature>
<keyword evidence="11" id="KW-1185">Reference proteome</keyword>
<dbReference type="OrthoDB" id="9778545at2"/>
<dbReference type="PROSITE" id="PS52029">
    <property type="entry name" value="LD_TPASE"/>
    <property type="match status" value="1"/>
</dbReference>
<accession>A0A4Q5LH46</accession>
<dbReference type="GO" id="GO:0009252">
    <property type="term" value="P:peptidoglycan biosynthetic process"/>
    <property type="evidence" value="ECO:0007669"/>
    <property type="project" value="UniProtKB-UniPathway"/>
</dbReference>
<protein>
    <recommendedName>
        <fullName evidence="9">L,D-TPase catalytic domain-containing protein</fullName>
    </recommendedName>
</protein>
<feature type="chain" id="PRO_5020326446" description="L,D-TPase catalytic domain-containing protein" evidence="8">
    <location>
        <begin position="27"/>
        <end position="486"/>
    </location>
</feature>
<evidence type="ECO:0000256" key="1">
    <source>
        <dbReference type="ARBA" id="ARBA00004752"/>
    </source>
</evidence>
<keyword evidence="8" id="KW-0732">Signal</keyword>
<keyword evidence="4 7" id="KW-0133">Cell shape</keyword>
<dbReference type="InterPro" id="IPR005490">
    <property type="entry name" value="LD_TPept_cat_dom"/>
</dbReference>
<dbReference type="InterPro" id="IPR038063">
    <property type="entry name" value="Transpep_catalytic_dom"/>
</dbReference>
<dbReference type="InterPro" id="IPR052905">
    <property type="entry name" value="LD-transpeptidase_YkuD-like"/>
</dbReference>